<feature type="region of interest" description="Disordered" evidence="6">
    <location>
        <begin position="106"/>
        <end position="129"/>
    </location>
</feature>
<evidence type="ECO:0000256" key="1">
    <source>
        <dbReference type="ARBA" id="ARBA00004196"/>
    </source>
</evidence>
<evidence type="ECO:0000313" key="9">
    <source>
        <dbReference type="Proteomes" id="UP001501736"/>
    </source>
</evidence>
<name>A0ABP6R6L7_9MICC</name>
<dbReference type="PROSITE" id="PS51352">
    <property type="entry name" value="THIOREDOXIN_2"/>
    <property type="match status" value="1"/>
</dbReference>
<comment type="caution">
    <text evidence="8">The sequence shown here is derived from an EMBL/GenBank/DDBJ whole genome shotgun (WGS) entry which is preliminary data.</text>
</comment>
<dbReference type="Proteomes" id="UP001501736">
    <property type="component" value="Unassembled WGS sequence"/>
</dbReference>
<gene>
    <name evidence="8" type="ORF">GCM10020260_01340</name>
</gene>
<dbReference type="SUPFAM" id="SSF52833">
    <property type="entry name" value="Thioredoxin-like"/>
    <property type="match status" value="1"/>
</dbReference>
<keyword evidence="2" id="KW-0201">Cytochrome c-type biogenesis</keyword>
<evidence type="ECO:0000256" key="3">
    <source>
        <dbReference type="ARBA" id="ARBA00022968"/>
    </source>
</evidence>
<keyword evidence="5" id="KW-0676">Redox-active center</keyword>
<keyword evidence="4" id="KW-1015">Disulfide bond</keyword>
<dbReference type="CDD" id="cd02966">
    <property type="entry name" value="TlpA_like_family"/>
    <property type="match status" value="1"/>
</dbReference>
<feature type="region of interest" description="Disordered" evidence="6">
    <location>
        <begin position="1"/>
        <end position="56"/>
    </location>
</feature>
<evidence type="ECO:0000256" key="5">
    <source>
        <dbReference type="ARBA" id="ARBA00023284"/>
    </source>
</evidence>
<comment type="subcellular location">
    <subcellularLocation>
        <location evidence="1">Cell envelope</location>
    </subcellularLocation>
</comment>
<keyword evidence="3" id="KW-0735">Signal-anchor</keyword>
<dbReference type="Gene3D" id="3.40.30.10">
    <property type="entry name" value="Glutaredoxin"/>
    <property type="match status" value="1"/>
</dbReference>
<evidence type="ECO:0000256" key="4">
    <source>
        <dbReference type="ARBA" id="ARBA00023157"/>
    </source>
</evidence>
<dbReference type="PANTHER" id="PTHR42852:SF6">
    <property type="entry name" value="THIOL:DISULFIDE INTERCHANGE PROTEIN DSBE"/>
    <property type="match status" value="1"/>
</dbReference>
<dbReference type="InterPro" id="IPR000866">
    <property type="entry name" value="AhpC/TSA"/>
</dbReference>
<keyword evidence="9" id="KW-1185">Reference proteome</keyword>
<sequence>MPAEPSRGPPDVGDADPHDRLPAPAARQPRSPEDRSMTPSQDSPHEPAPSGGVERRTVGRRAVLGGAGLLTGLLALSACGAENDDLAQQAGDDGKNYVAGDGSVQEFAPADRGEPVTFESETFSGETTGPADWRGDVVVLNFWYAACAPCRLEAPDLAELHGKYSDQGVQFFGVNTRDSESTAAAFERNFGIEYPSFEDRDGQVMLAMTDYVPPSAVPTTLVLDVEGRVAARILGAAEPSILDELISTALEERAEA</sequence>
<feature type="compositionally biased region" description="Low complexity" evidence="6">
    <location>
        <begin position="117"/>
        <end position="129"/>
    </location>
</feature>
<dbReference type="InterPro" id="IPR036249">
    <property type="entry name" value="Thioredoxin-like_sf"/>
</dbReference>
<keyword evidence="3" id="KW-0812">Transmembrane</keyword>
<feature type="domain" description="Thioredoxin" evidence="7">
    <location>
        <begin position="107"/>
        <end position="251"/>
    </location>
</feature>
<evidence type="ECO:0000256" key="2">
    <source>
        <dbReference type="ARBA" id="ARBA00022748"/>
    </source>
</evidence>
<proteinExistence type="predicted"/>
<organism evidence="8 9">
    <name type="scientific">Nesterenkonia halobia</name>
    <dbReference type="NCBI Taxonomy" id="37922"/>
    <lineage>
        <taxon>Bacteria</taxon>
        <taxon>Bacillati</taxon>
        <taxon>Actinomycetota</taxon>
        <taxon>Actinomycetes</taxon>
        <taxon>Micrococcales</taxon>
        <taxon>Micrococcaceae</taxon>
        <taxon>Nesterenkonia</taxon>
    </lineage>
</organism>
<reference evidence="9" key="1">
    <citation type="journal article" date="2019" name="Int. J. Syst. Evol. Microbiol.">
        <title>The Global Catalogue of Microorganisms (GCM) 10K type strain sequencing project: providing services to taxonomists for standard genome sequencing and annotation.</title>
        <authorList>
            <consortium name="The Broad Institute Genomics Platform"/>
            <consortium name="The Broad Institute Genome Sequencing Center for Infectious Disease"/>
            <person name="Wu L."/>
            <person name="Ma J."/>
        </authorList>
    </citation>
    <scope>NUCLEOTIDE SEQUENCE [LARGE SCALE GENOMIC DNA]</scope>
    <source>
        <strain evidence="9">JCM 11483</strain>
    </source>
</reference>
<evidence type="ECO:0000259" key="7">
    <source>
        <dbReference type="PROSITE" id="PS51352"/>
    </source>
</evidence>
<protein>
    <recommendedName>
        <fullName evidence="7">Thioredoxin domain-containing protein</fullName>
    </recommendedName>
</protein>
<dbReference type="PANTHER" id="PTHR42852">
    <property type="entry name" value="THIOL:DISULFIDE INTERCHANGE PROTEIN DSBE"/>
    <property type="match status" value="1"/>
</dbReference>
<dbReference type="EMBL" id="BAAAYG010000001">
    <property type="protein sequence ID" value="GAA3278833.1"/>
    <property type="molecule type" value="Genomic_DNA"/>
</dbReference>
<dbReference type="InterPro" id="IPR013766">
    <property type="entry name" value="Thioredoxin_domain"/>
</dbReference>
<evidence type="ECO:0000256" key="6">
    <source>
        <dbReference type="SAM" id="MobiDB-lite"/>
    </source>
</evidence>
<dbReference type="InterPro" id="IPR050553">
    <property type="entry name" value="Thioredoxin_ResA/DsbE_sf"/>
</dbReference>
<evidence type="ECO:0000313" key="8">
    <source>
        <dbReference type="EMBL" id="GAA3278833.1"/>
    </source>
</evidence>
<dbReference type="Pfam" id="PF00578">
    <property type="entry name" value="AhpC-TSA"/>
    <property type="match status" value="1"/>
</dbReference>
<accession>A0ABP6R6L7</accession>